<dbReference type="GO" id="GO:0022857">
    <property type="term" value="F:transmembrane transporter activity"/>
    <property type="evidence" value="ECO:0007669"/>
    <property type="project" value="InterPro"/>
</dbReference>
<evidence type="ECO:0000259" key="7">
    <source>
        <dbReference type="PROSITE" id="PS50893"/>
    </source>
</evidence>
<comment type="caution">
    <text evidence="8">The sequence shown here is derived from an EMBL/GenBank/DDBJ whole genome shotgun (WGS) entry which is preliminary data.</text>
</comment>
<evidence type="ECO:0000256" key="3">
    <source>
        <dbReference type="ARBA" id="ARBA00022748"/>
    </source>
</evidence>
<feature type="domain" description="ABC transporter" evidence="7">
    <location>
        <begin position="3"/>
        <end position="207"/>
    </location>
</feature>
<evidence type="ECO:0000256" key="4">
    <source>
        <dbReference type="ARBA" id="ARBA00022840"/>
    </source>
</evidence>
<dbReference type="PANTHER" id="PTHR43499:SF1">
    <property type="entry name" value="ABC TRANSPORTER I FAMILY MEMBER 1"/>
    <property type="match status" value="1"/>
</dbReference>
<evidence type="ECO:0000256" key="2">
    <source>
        <dbReference type="ARBA" id="ARBA00022741"/>
    </source>
</evidence>
<proteinExistence type="predicted"/>
<dbReference type="Pfam" id="PF00005">
    <property type="entry name" value="ABC_tran"/>
    <property type="match status" value="1"/>
</dbReference>
<organism evidence="8 9">
    <name type="scientific">Bartonella apis</name>
    <dbReference type="NCBI Taxonomy" id="1686310"/>
    <lineage>
        <taxon>Bacteria</taxon>
        <taxon>Pseudomonadati</taxon>
        <taxon>Pseudomonadota</taxon>
        <taxon>Alphaproteobacteria</taxon>
        <taxon>Hyphomicrobiales</taxon>
        <taxon>Bartonellaceae</taxon>
        <taxon>Bartonella</taxon>
    </lineage>
</organism>
<reference evidence="8 9" key="1">
    <citation type="submission" date="2016-12" db="EMBL/GenBank/DDBJ databases">
        <title>Comparative genomics of Bartonella apis.</title>
        <authorList>
            <person name="Engel P."/>
        </authorList>
    </citation>
    <scope>NUCLEOTIDE SEQUENCE [LARGE SCALE GENOMIC DNA]</scope>
    <source>
        <strain evidence="8 9">PEB0149</strain>
    </source>
</reference>
<protein>
    <submittedName>
        <fullName evidence="8">Heme exporter protein A</fullName>
        <ecNumber evidence="8">3.6.3.41</ecNumber>
    </submittedName>
</protein>
<evidence type="ECO:0000313" key="9">
    <source>
        <dbReference type="Proteomes" id="UP000187344"/>
    </source>
</evidence>
<dbReference type="EMBL" id="LXYT01000001">
    <property type="protein sequence ID" value="OLY44609.1"/>
    <property type="molecule type" value="Genomic_DNA"/>
</dbReference>
<dbReference type="InterPro" id="IPR027417">
    <property type="entry name" value="P-loop_NTPase"/>
</dbReference>
<dbReference type="InterPro" id="IPR005895">
    <property type="entry name" value="ABC_transptr_haem_export_CcmA"/>
</dbReference>
<dbReference type="NCBIfam" id="TIGR01189">
    <property type="entry name" value="ccmA"/>
    <property type="match status" value="1"/>
</dbReference>
<evidence type="ECO:0000313" key="8">
    <source>
        <dbReference type="EMBL" id="OLY44609.1"/>
    </source>
</evidence>
<dbReference type="AlphaFoldDB" id="A0A1R0FCH3"/>
<evidence type="ECO:0000256" key="1">
    <source>
        <dbReference type="ARBA" id="ARBA00022448"/>
    </source>
</evidence>
<dbReference type="Gene3D" id="3.40.50.300">
    <property type="entry name" value="P-loop containing nucleotide triphosphate hydrolases"/>
    <property type="match status" value="1"/>
</dbReference>
<dbReference type="GO" id="GO:0016887">
    <property type="term" value="F:ATP hydrolysis activity"/>
    <property type="evidence" value="ECO:0007669"/>
    <property type="project" value="InterPro"/>
</dbReference>
<dbReference type="EC" id="3.6.3.41" evidence="8"/>
<dbReference type="PANTHER" id="PTHR43499">
    <property type="entry name" value="ABC TRANSPORTER I FAMILY MEMBER 1"/>
    <property type="match status" value="1"/>
</dbReference>
<dbReference type="PROSITE" id="PS50893">
    <property type="entry name" value="ABC_TRANSPORTER_2"/>
    <property type="match status" value="1"/>
</dbReference>
<dbReference type="SUPFAM" id="SSF52540">
    <property type="entry name" value="P-loop containing nucleoside triphosphate hydrolases"/>
    <property type="match status" value="1"/>
</dbReference>
<dbReference type="Proteomes" id="UP000187344">
    <property type="component" value="Unassembled WGS sequence"/>
</dbReference>
<sequence>MEITAVDLSAKRGEEVLFQHLNFTIHDRELLTITGPNGIGKSTLLRIIAGFLQANEGTIQATEGGQIFPVALVSHYLGSQNAMKTHLTVLQNLEFWSDFDSSRLLSPMEALDQVELSGIEHLPFGVLSTGQKRRVAIARLLLSHQPLWLLDEPTSGLDKHASAIFAKIMEEHRNRSGMIIAATHLPLGIEENRHILLDDYLPDFEDS</sequence>
<evidence type="ECO:0000256" key="5">
    <source>
        <dbReference type="ARBA" id="ARBA00022967"/>
    </source>
</evidence>
<dbReference type="GO" id="GO:0017004">
    <property type="term" value="P:cytochrome complex assembly"/>
    <property type="evidence" value="ECO:0007669"/>
    <property type="project" value="UniProtKB-KW"/>
</dbReference>
<keyword evidence="3" id="KW-0201">Cytochrome c-type biogenesis</keyword>
<dbReference type="SMART" id="SM00382">
    <property type="entry name" value="AAA"/>
    <property type="match status" value="1"/>
</dbReference>
<keyword evidence="1" id="KW-0813">Transport</keyword>
<dbReference type="RefSeq" id="WP_075869717.1">
    <property type="nucleotide sequence ID" value="NZ_CALYQA010000005.1"/>
</dbReference>
<accession>A0A1R0FCH3</accession>
<keyword evidence="2" id="KW-0547">Nucleotide-binding</keyword>
<name>A0A1R0FCH3_9HYPH</name>
<keyword evidence="6" id="KW-0472">Membrane</keyword>
<keyword evidence="4" id="KW-0067">ATP-binding</keyword>
<dbReference type="InterPro" id="IPR003593">
    <property type="entry name" value="AAA+_ATPase"/>
</dbReference>
<gene>
    <name evidence="8" type="ORF">PEB0149_020810</name>
</gene>
<keyword evidence="5" id="KW-1278">Translocase</keyword>
<keyword evidence="9" id="KW-1185">Reference proteome</keyword>
<keyword evidence="8" id="KW-0378">Hydrolase</keyword>
<dbReference type="GO" id="GO:0005524">
    <property type="term" value="F:ATP binding"/>
    <property type="evidence" value="ECO:0007669"/>
    <property type="project" value="UniProtKB-KW"/>
</dbReference>
<dbReference type="OrthoDB" id="9800654at2"/>
<dbReference type="InterPro" id="IPR003439">
    <property type="entry name" value="ABC_transporter-like_ATP-bd"/>
</dbReference>
<evidence type="ECO:0000256" key="6">
    <source>
        <dbReference type="ARBA" id="ARBA00023136"/>
    </source>
</evidence>